<reference evidence="5" key="1">
    <citation type="submission" date="2022-11" db="EMBL/GenBank/DDBJ databases">
        <authorList>
            <person name="Kikuchi T."/>
        </authorList>
    </citation>
    <scope>NUCLEOTIDE SEQUENCE</scope>
    <source>
        <strain evidence="5">PS1010</strain>
    </source>
</reference>
<evidence type="ECO:0000313" key="5">
    <source>
        <dbReference type="EMBL" id="CAI5447716.1"/>
    </source>
</evidence>
<dbReference type="Pfam" id="PF24511">
    <property type="entry name" value="DUF7591"/>
    <property type="match status" value="1"/>
</dbReference>
<dbReference type="Pfam" id="PF02408">
    <property type="entry name" value="CUB_2"/>
    <property type="match status" value="1"/>
</dbReference>
<dbReference type="InterPro" id="IPR056013">
    <property type="entry name" value="DUF7591"/>
</dbReference>
<dbReference type="PANTHER" id="PTHR47920">
    <property type="entry name" value="PROTEIN CBG13378-RELATED"/>
    <property type="match status" value="1"/>
</dbReference>
<evidence type="ECO:0000313" key="6">
    <source>
        <dbReference type="Proteomes" id="UP001152747"/>
    </source>
</evidence>
<dbReference type="PANTHER" id="PTHR47920:SF1">
    <property type="entry name" value="CUB-LIKE DOMAIN-CONTAINING PROTEIN"/>
    <property type="match status" value="1"/>
</dbReference>
<accession>A0A9P1N4J5</accession>
<protein>
    <recommendedName>
        <fullName evidence="7">CUB-like domain-containing protein</fullName>
    </recommendedName>
</protein>
<dbReference type="AlphaFoldDB" id="A0A9P1N4J5"/>
<dbReference type="Pfam" id="PF24512">
    <property type="entry name" value="DUF7592"/>
    <property type="match status" value="1"/>
</dbReference>
<gene>
    <name evidence="5" type="ORF">CAMP_LOCUS10353</name>
</gene>
<feature type="domain" description="DUF7591" evidence="3">
    <location>
        <begin position="289"/>
        <end position="343"/>
    </location>
</feature>
<evidence type="ECO:0008006" key="7">
    <source>
        <dbReference type="Google" id="ProtNLM"/>
    </source>
</evidence>
<feature type="chain" id="PRO_5040147278" description="CUB-like domain-containing protein" evidence="1">
    <location>
        <begin position="20"/>
        <end position="487"/>
    </location>
</feature>
<evidence type="ECO:0000259" key="4">
    <source>
        <dbReference type="Pfam" id="PF24512"/>
    </source>
</evidence>
<dbReference type="Proteomes" id="UP001152747">
    <property type="component" value="Unassembled WGS sequence"/>
</dbReference>
<evidence type="ECO:0000256" key="1">
    <source>
        <dbReference type="SAM" id="SignalP"/>
    </source>
</evidence>
<sequence length="487" mass="54733">MISFLVIFFGIFWISKIEATGLTCSNSIIQYNLPQNLSQSQYFPISPNDTLFAPNQICRFKINIPSGYNIDLSFSASFPNGSSSITIIDSINQTKTYENSTVTTQNAYFLSPGGSIYVSTGKTGGTFRMEIKYYKFRTAFQSNFFISSNSRDPLSLPSNFSNPTVFSIDSSASQISLITIPRTSDLSNLQATVIFDGPSVDSRYLGSLYDQYVSKNQFISSGRYLTLYTLGSESIYNNNNNAQIILQDSAITQQFSTFSGISMEISPKLITIPPLKSFGFVTFSEEPEFLISANLNNDSTIDCYFGASFEDRKMASYDKSNCGDALPQEFRAVLRTYVVKRDNGVENVTMVLGRNREDSGFQDAKIGRKGFITSQFYKSTNAGYSSDTFTSSNSEMLAFNLKIREIDLTQNNSLIITNDLKTTIYDRNNNPNGKDLMILGKSFNFQYRSNFINQGMFIDFEISKSGSSFKFQLNLLIFYAFFWILIE</sequence>
<dbReference type="EMBL" id="CANHGI010000004">
    <property type="protein sequence ID" value="CAI5447716.1"/>
    <property type="molecule type" value="Genomic_DNA"/>
</dbReference>
<comment type="caution">
    <text evidence="5">The sequence shown here is derived from an EMBL/GenBank/DDBJ whole genome shotgun (WGS) entry which is preliminary data.</text>
</comment>
<feature type="domain" description="DUF7592" evidence="4">
    <location>
        <begin position="149"/>
        <end position="230"/>
    </location>
</feature>
<evidence type="ECO:0000259" key="2">
    <source>
        <dbReference type="Pfam" id="PF02408"/>
    </source>
</evidence>
<proteinExistence type="predicted"/>
<feature type="signal peptide" evidence="1">
    <location>
        <begin position="1"/>
        <end position="19"/>
    </location>
</feature>
<dbReference type="InterPro" id="IPR056014">
    <property type="entry name" value="DUF7592"/>
</dbReference>
<dbReference type="OrthoDB" id="5874661at2759"/>
<keyword evidence="6" id="KW-1185">Reference proteome</keyword>
<dbReference type="InterPro" id="IPR003366">
    <property type="entry name" value="CUB-like_dom"/>
</dbReference>
<feature type="domain" description="CUB-like" evidence="2">
    <location>
        <begin position="20"/>
        <end position="136"/>
    </location>
</feature>
<organism evidence="5 6">
    <name type="scientific">Caenorhabditis angaria</name>
    <dbReference type="NCBI Taxonomy" id="860376"/>
    <lineage>
        <taxon>Eukaryota</taxon>
        <taxon>Metazoa</taxon>
        <taxon>Ecdysozoa</taxon>
        <taxon>Nematoda</taxon>
        <taxon>Chromadorea</taxon>
        <taxon>Rhabditida</taxon>
        <taxon>Rhabditina</taxon>
        <taxon>Rhabditomorpha</taxon>
        <taxon>Rhabditoidea</taxon>
        <taxon>Rhabditidae</taxon>
        <taxon>Peloderinae</taxon>
        <taxon>Caenorhabditis</taxon>
    </lineage>
</organism>
<evidence type="ECO:0000259" key="3">
    <source>
        <dbReference type="Pfam" id="PF24511"/>
    </source>
</evidence>
<name>A0A9P1N4J5_9PELO</name>
<keyword evidence="1" id="KW-0732">Signal</keyword>